<protein>
    <submittedName>
        <fullName evidence="2">Uncharacterized protein</fullName>
    </submittedName>
</protein>
<accession>A0A392UQ47</accession>
<sequence length="77" mass="8721">RSDDQLRERRRRRVNRDGWKPTITTFAATTLKETGDDGDGRELRWLPEKTGVTSSTGIKTVVRSKETRRTTAGEATS</sequence>
<comment type="caution">
    <text evidence="2">The sequence shown here is derived from an EMBL/GenBank/DDBJ whole genome shotgun (WGS) entry which is preliminary data.</text>
</comment>
<keyword evidence="3" id="KW-1185">Reference proteome</keyword>
<dbReference type="Proteomes" id="UP000265520">
    <property type="component" value="Unassembled WGS sequence"/>
</dbReference>
<feature type="region of interest" description="Disordered" evidence="1">
    <location>
        <begin position="52"/>
        <end position="77"/>
    </location>
</feature>
<evidence type="ECO:0000256" key="1">
    <source>
        <dbReference type="SAM" id="MobiDB-lite"/>
    </source>
</evidence>
<name>A0A392UQ47_9FABA</name>
<evidence type="ECO:0000313" key="2">
    <source>
        <dbReference type="EMBL" id="MCI73885.1"/>
    </source>
</evidence>
<reference evidence="2 3" key="1">
    <citation type="journal article" date="2018" name="Front. Plant Sci.">
        <title>Red Clover (Trifolium pratense) and Zigzag Clover (T. medium) - A Picture of Genomic Similarities and Differences.</title>
        <authorList>
            <person name="Dluhosova J."/>
            <person name="Istvanek J."/>
            <person name="Nedelnik J."/>
            <person name="Repkova J."/>
        </authorList>
    </citation>
    <scope>NUCLEOTIDE SEQUENCE [LARGE SCALE GENOMIC DNA]</scope>
    <source>
        <strain evidence="3">cv. 10/8</strain>
        <tissue evidence="2">Leaf</tissue>
    </source>
</reference>
<organism evidence="2 3">
    <name type="scientific">Trifolium medium</name>
    <dbReference type="NCBI Taxonomy" id="97028"/>
    <lineage>
        <taxon>Eukaryota</taxon>
        <taxon>Viridiplantae</taxon>
        <taxon>Streptophyta</taxon>
        <taxon>Embryophyta</taxon>
        <taxon>Tracheophyta</taxon>
        <taxon>Spermatophyta</taxon>
        <taxon>Magnoliopsida</taxon>
        <taxon>eudicotyledons</taxon>
        <taxon>Gunneridae</taxon>
        <taxon>Pentapetalae</taxon>
        <taxon>rosids</taxon>
        <taxon>fabids</taxon>
        <taxon>Fabales</taxon>
        <taxon>Fabaceae</taxon>
        <taxon>Papilionoideae</taxon>
        <taxon>50 kb inversion clade</taxon>
        <taxon>NPAAA clade</taxon>
        <taxon>Hologalegina</taxon>
        <taxon>IRL clade</taxon>
        <taxon>Trifolieae</taxon>
        <taxon>Trifolium</taxon>
    </lineage>
</organism>
<evidence type="ECO:0000313" key="3">
    <source>
        <dbReference type="Proteomes" id="UP000265520"/>
    </source>
</evidence>
<dbReference type="AlphaFoldDB" id="A0A392UQ47"/>
<dbReference type="EMBL" id="LXQA010848544">
    <property type="protein sequence ID" value="MCI73885.1"/>
    <property type="molecule type" value="Genomic_DNA"/>
</dbReference>
<feature type="non-terminal residue" evidence="2">
    <location>
        <position position="1"/>
    </location>
</feature>
<proteinExistence type="predicted"/>